<reference evidence="1 2" key="1">
    <citation type="journal article" date="2022" name="New Phytol.">
        <title>Ecological generalism drives hyperdiversity of secondary metabolite gene clusters in xylarialean endophytes.</title>
        <authorList>
            <person name="Franco M.E.E."/>
            <person name="Wisecaver J.H."/>
            <person name="Arnold A.E."/>
            <person name="Ju Y.M."/>
            <person name="Slot J.C."/>
            <person name="Ahrendt S."/>
            <person name="Moore L.P."/>
            <person name="Eastman K.E."/>
            <person name="Scott K."/>
            <person name="Konkel Z."/>
            <person name="Mondo S.J."/>
            <person name="Kuo A."/>
            <person name="Hayes R.D."/>
            <person name="Haridas S."/>
            <person name="Andreopoulos B."/>
            <person name="Riley R."/>
            <person name="LaButti K."/>
            <person name="Pangilinan J."/>
            <person name="Lipzen A."/>
            <person name="Amirebrahimi M."/>
            <person name="Yan J."/>
            <person name="Adam C."/>
            <person name="Keymanesh K."/>
            <person name="Ng V."/>
            <person name="Louie K."/>
            <person name="Northen T."/>
            <person name="Drula E."/>
            <person name="Henrissat B."/>
            <person name="Hsieh H.M."/>
            <person name="Youens-Clark K."/>
            <person name="Lutzoni F."/>
            <person name="Miadlikowska J."/>
            <person name="Eastwood D.C."/>
            <person name="Hamelin R.C."/>
            <person name="Grigoriev I.V."/>
            <person name="U'Ren J.M."/>
        </authorList>
    </citation>
    <scope>NUCLEOTIDE SEQUENCE [LARGE SCALE GENOMIC DNA]</scope>
    <source>
        <strain evidence="1 2">ER1909</strain>
    </source>
</reference>
<gene>
    <name evidence="1" type="ORF">F4821DRAFT_5066</name>
</gene>
<name>A0ACC0DLP5_9PEZI</name>
<dbReference type="Proteomes" id="UP001497680">
    <property type="component" value="Unassembled WGS sequence"/>
</dbReference>
<organism evidence="1 2">
    <name type="scientific">Hypoxylon rubiginosum</name>
    <dbReference type="NCBI Taxonomy" id="110542"/>
    <lineage>
        <taxon>Eukaryota</taxon>
        <taxon>Fungi</taxon>
        <taxon>Dikarya</taxon>
        <taxon>Ascomycota</taxon>
        <taxon>Pezizomycotina</taxon>
        <taxon>Sordariomycetes</taxon>
        <taxon>Xylariomycetidae</taxon>
        <taxon>Xylariales</taxon>
        <taxon>Hypoxylaceae</taxon>
        <taxon>Hypoxylon</taxon>
    </lineage>
</organism>
<evidence type="ECO:0000313" key="2">
    <source>
        <dbReference type="Proteomes" id="UP001497680"/>
    </source>
</evidence>
<evidence type="ECO:0000313" key="1">
    <source>
        <dbReference type="EMBL" id="KAI6093782.1"/>
    </source>
</evidence>
<keyword evidence="2" id="KW-1185">Reference proteome</keyword>
<protein>
    <submittedName>
        <fullName evidence="1">Uncharacterized protein</fullName>
    </submittedName>
</protein>
<accession>A0ACC0DLP5</accession>
<comment type="caution">
    <text evidence="1">The sequence shown here is derived from an EMBL/GenBank/DDBJ whole genome shotgun (WGS) entry which is preliminary data.</text>
</comment>
<proteinExistence type="predicted"/>
<sequence>MPGLTLNTNGALARPSSSSGTSQTPIPVPNPAANFASAAQPPNHQPLPSQSQSQSQQTPPPRTSSPPRPTYSPITPPLNPVALPPRPAYTYASHQNAVAATAPPPEPLDFDANPDVLALKSAISILQLQRRRAEADMAALARAKAAAVAEPEEFVRDLTTGRVGVEGDRLFVGGVRTGRAGAGNGGNDDEDSDSDSSSDAEMEDAGNPAVNSEAPVKTEAGSEVQMAGVNGTGQPVTTNSRPPTTHPQTNGNGAKKEEEPPTANIERPWAKLPKPQSIVRCPPINWSNYAVVGESLDKLHNEQLARPTQGTPAVVAPDGRYEFKGGDGKQEKLIGIAAPYMPGRDRLEKKPKGPKR</sequence>
<dbReference type="EMBL" id="MU394280">
    <property type="protein sequence ID" value="KAI6093782.1"/>
    <property type="molecule type" value="Genomic_DNA"/>
</dbReference>